<evidence type="ECO:0000313" key="3">
    <source>
        <dbReference type="Ensembl" id="ENSVKKP00000001331.1"/>
    </source>
</evidence>
<reference evidence="3" key="1">
    <citation type="submission" date="2025-08" db="UniProtKB">
        <authorList>
            <consortium name="Ensembl"/>
        </authorList>
    </citation>
    <scope>IDENTIFICATION</scope>
</reference>
<keyword evidence="4" id="KW-1185">Reference proteome</keyword>
<dbReference type="Proteomes" id="UP000694545">
    <property type="component" value="Unplaced"/>
</dbReference>
<evidence type="ECO:0000256" key="2">
    <source>
        <dbReference type="SAM" id="MobiDB-lite"/>
    </source>
</evidence>
<feature type="coiled-coil region" evidence="1">
    <location>
        <begin position="146"/>
        <end position="183"/>
    </location>
</feature>
<protein>
    <submittedName>
        <fullName evidence="3">Uncharacterized protein</fullName>
    </submittedName>
</protein>
<evidence type="ECO:0000256" key="1">
    <source>
        <dbReference type="SAM" id="Coils"/>
    </source>
</evidence>
<feature type="region of interest" description="Disordered" evidence="2">
    <location>
        <begin position="410"/>
        <end position="441"/>
    </location>
</feature>
<dbReference type="PANTHER" id="PTHR43696:SF9">
    <property type="entry name" value="COILED-COIL DOMAIN-CONTAINING PROTEIN 157"/>
    <property type="match status" value="1"/>
</dbReference>
<feature type="coiled-coil region" evidence="1">
    <location>
        <begin position="24"/>
        <end position="58"/>
    </location>
</feature>
<evidence type="ECO:0000313" key="4">
    <source>
        <dbReference type="Proteomes" id="UP000694545"/>
    </source>
</evidence>
<reference evidence="3" key="2">
    <citation type="submission" date="2025-09" db="UniProtKB">
        <authorList>
            <consortium name="Ensembl"/>
        </authorList>
    </citation>
    <scope>IDENTIFICATION</scope>
</reference>
<name>A0A8D2KQU8_VARKO</name>
<accession>A0A8D2KQU8</accession>
<keyword evidence="1" id="KW-0175">Coiled coil</keyword>
<organism evidence="3 4">
    <name type="scientific">Varanus komodoensis</name>
    <name type="common">Komodo dragon</name>
    <dbReference type="NCBI Taxonomy" id="61221"/>
    <lineage>
        <taxon>Eukaryota</taxon>
        <taxon>Metazoa</taxon>
        <taxon>Chordata</taxon>
        <taxon>Craniata</taxon>
        <taxon>Vertebrata</taxon>
        <taxon>Euteleostomi</taxon>
        <taxon>Lepidosauria</taxon>
        <taxon>Squamata</taxon>
        <taxon>Bifurcata</taxon>
        <taxon>Unidentata</taxon>
        <taxon>Episquamata</taxon>
        <taxon>Toxicofera</taxon>
        <taxon>Anguimorpha</taxon>
        <taxon>Paleoanguimorpha</taxon>
        <taxon>Varanoidea</taxon>
        <taxon>Varanidae</taxon>
        <taxon>Varanus</taxon>
    </lineage>
</organism>
<dbReference type="InterPro" id="IPR029681">
    <property type="entry name" value="CCDC157"/>
</dbReference>
<dbReference type="AlphaFoldDB" id="A0A8D2KQU8"/>
<sequence length="482" mass="53733">AALSQLKRTAVCTLHPGDDSRLLLQSLQAKQRGLMQQLDLLDQECEQLRSSLAEEEEKQYIMKEHLEKVQGEQRDIHIQLEAQQTLTERMRQEKLSLEQSTSDLQRTISELGELVQEMKERERLLVSFPDLHIPVEAQFRGTGDILEDMGKQLQANNIRISILEEENSRLRTAVAKMKETAQQERLGTTKMLLCNEAPGHPLNSQVGKPRGVTVLKTANSCSLVGLPVPWLPSRICASTGKVVTAVCRAWQCQQRRSLPSLGCLSLTGRSSFPSLCCLRSCGCRLLQNLVMKSRGCTTPQGEEASLWYPWCRKDVRMGQEWRWPILHLLCGLAPFTGILWELVSRELCRGLPPIPVREAQPTTELRVATALADTALPPEGLQVASSQSHLPEGLPRKLHSPLPVRIQLPTSTSGQKGETWPWATRPIAPGTTRNKSPERNKCRRLPRSSLGFHHAGVVLVAKRSPVIGLHGSSLPPLVQHSC</sequence>
<dbReference type="PANTHER" id="PTHR43696">
    <property type="entry name" value="COILED-COIL DOMAIN-CONTAINING PROTEIN 157"/>
    <property type="match status" value="1"/>
</dbReference>
<proteinExistence type="predicted"/>
<dbReference type="Ensembl" id="ENSVKKT00000001381.1">
    <property type="protein sequence ID" value="ENSVKKP00000001331.1"/>
    <property type="gene ID" value="ENSVKKG00000001018.1"/>
</dbReference>